<evidence type="ECO:0000313" key="2">
    <source>
        <dbReference type="EMBL" id="CAC9977005.1"/>
    </source>
</evidence>
<dbReference type="Pfam" id="PF00805">
    <property type="entry name" value="Pentapeptide"/>
    <property type="match status" value="1"/>
</dbReference>
<dbReference type="Proteomes" id="UP000533639">
    <property type="component" value="Unassembled WGS sequence"/>
</dbReference>
<protein>
    <recommendedName>
        <fullName evidence="4">Pentapeptide repeat-containing protein</fullName>
    </recommendedName>
</protein>
<dbReference type="EMBL" id="CAIJDE010000069">
    <property type="protein sequence ID" value="CAC9977005.1"/>
    <property type="molecule type" value="Genomic_DNA"/>
</dbReference>
<dbReference type="PANTHER" id="PTHR14136">
    <property type="entry name" value="BTB_POZ DOMAIN-CONTAINING PROTEIN KCTD9"/>
    <property type="match status" value="1"/>
</dbReference>
<reference evidence="2 3" key="1">
    <citation type="submission" date="2020-06" db="EMBL/GenBank/DDBJ databases">
        <authorList>
            <person name="Criscuolo A."/>
        </authorList>
    </citation>
    <scope>NUCLEOTIDE SEQUENCE [LARGE SCALE GENOMIC DNA]</scope>
    <source>
        <strain evidence="2">PXU-55</strain>
    </source>
</reference>
<keyword evidence="1" id="KW-0812">Transmembrane</keyword>
<evidence type="ECO:0000256" key="1">
    <source>
        <dbReference type="SAM" id="Phobius"/>
    </source>
</evidence>
<evidence type="ECO:0008006" key="4">
    <source>
        <dbReference type="Google" id="ProtNLM"/>
    </source>
</evidence>
<dbReference type="InterPro" id="IPR051082">
    <property type="entry name" value="Pentapeptide-BTB/POZ_domain"/>
</dbReference>
<proteinExistence type="predicted"/>
<comment type="caution">
    <text evidence="2">The sequence shown here is derived from an EMBL/GenBank/DDBJ whole genome shotgun (WGS) entry which is preliminary data.</text>
</comment>
<evidence type="ECO:0000313" key="3">
    <source>
        <dbReference type="Proteomes" id="UP000533639"/>
    </source>
</evidence>
<dbReference type="AlphaFoldDB" id="A0A9N8J673"/>
<dbReference type="Gene3D" id="2.160.20.80">
    <property type="entry name" value="E3 ubiquitin-protein ligase SopA"/>
    <property type="match status" value="1"/>
</dbReference>
<dbReference type="InterPro" id="IPR001646">
    <property type="entry name" value="5peptide_repeat"/>
</dbReference>
<feature type="transmembrane region" description="Helical" evidence="1">
    <location>
        <begin position="12"/>
        <end position="30"/>
    </location>
</feature>
<dbReference type="PANTHER" id="PTHR14136:SF17">
    <property type="entry name" value="BTB_POZ DOMAIN-CONTAINING PROTEIN KCTD9"/>
    <property type="match status" value="1"/>
</dbReference>
<feature type="transmembrane region" description="Helical" evidence="1">
    <location>
        <begin position="42"/>
        <end position="63"/>
    </location>
</feature>
<name>A0A9N8J673_9FLAO</name>
<accession>A0A9N8J673</accession>
<sequence length="243" mass="28768">MKKLFKKSLESKTNLFVSLTILCLILIIIFDILDPDFKIHDILVEFHGLLFDLLILGILLTIYESITSRLETIKRYQEELNDYKFWKTEEAMYRTRGLIKRLVDLNVKELDLSHCYLATDKSLSQYKEMQKWQFSGTNLYDSLFILANMSNCNFYISNLEESSFVSVNLTDCRFGGANLINTKFEKCNFHNAQFDGAIVGSEFWFDEMERNQNINFGEIREKYNLNEFTSHNRDMNIFRLDRK</sequence>
<dbReference type="SUPFAM" id="SSF141571">
    <property type="entry name" value="Pentapeptide repeat-like"/>
    <property type="match status" value="1"/>
</dbReference>
<keyword evidence="3" id="KW-1185">Reference proteome</keyword>
<dbReference type="RefSeq" id="WP_180861829.1">
    <property type="nucleotide sequence ID" value="NZ_CAIJDE010000069.1"/>
</dbReference>
<gene>
    <name evidence="2" type="ORF">FLAPXU55_04736</name>
</gene>
<keyword evidence="1" id="KW-0472">Membrane</keyword>
<organism evidence="2 3">
    <name type="scientific">Flavobacterium panici</name>
    <dbReference type="NCBI Taxonomy" id="2654843"/>
    <lineage>
        <taxon>Bacteria</taxon>
        <taxon>Pseudomonadati</taxon>
        <taxon>Bacteroidota</taxon>
        <taxon>Flavobacteriia</taxon>
        <taxon>Flavobacteriales</taxon>
        <taxon>Flavobacteriaceae</taxon>
        <taxon>Flavobacterium</taxon>
    </lineage>
</organism>
<keyword evidence="1" id="KW-1133">Transmembrane helix</keyword>